<reference evidence="1 2" key="1">
    <citation type="journal article" date="2022" name="Hortic Res">
        <title>A haplotype resolved chromosomal level avocado genome allows analysis of novel avocado genes.</title>
        <authorList>
            <person name="Nath O."/>
            <person name="Fletcher S.J."/>
            <person name="Hayward A."/>
            <person name="Shaw L.M."/>
            <person name="Masouleh A.K."/>
            <person name="Furtado A."/>
            <person name="Henry R.J."/>
            <person name="Mitter N."/>
        </authorList>
    </citation>
    <scope>NUCLEOTIDE SEQUENCE [LARGE SCALE GENOMIC DNA]</scope>
    <source>
        <strain evidence="2">cv. Hass</strain>
    </source>
</reference>
<proteinExistence type="predicted"/>
<name>A0ACC2MQV7_PERAE</name>
<organism evidence="1 2">
    <name type="scientific">Persea americana</name>
    <name type="common">Avocado</name>
    <dbReference type="NCBI Taxonomy" id="3435"/>
    <lineage>
        <taxon>Eukaryota</taxon>
        <taxon>Viridiplantae</taxon>
        <taxon>Streptophyta</taxon>
        <taxon>Embryophyta</taxon>
        <taxon>Tracheophyta</taxon>
        <taxon>Spermatophyta</taxon>
        <taxon>Magnoliopsida</taxon>
        <taxon>Magnoliidae</taxon>
        <taxon>Laurales</taxon>
        <taxon>Lauraceae</taxon>
        <taxon>Persea</taxon>
    </lineage>
</organism>
<keyword evidence="2" id="KW-1185">Reference proteome</keyword>
<comment type="caution">
    <text evidence="1">The sequence shown here is derived from an EMBL/GenBank/DDBJ whole genome shotgun (WGS) entry which is preliminary data.</text>
</comment>
<sequence>MGIVDSLSWVVMERMAGEREMGRRDEGWRRDGRMLGAGRDGDAEMENDFEDGSHLYRFLEHETAIPRCFNFRRSTNDAAVGQKLTKIMSAILEAYASDDRIHVDYTRISKSEEFRW</sequence>
<gene>
    <name evidence="1" type="ORF">MRB53_001138</name>
</gene>
<dbReference type="Proteomes" id="UP001234297">
    <property type="component" value="Chromosome 1"/>
</dbReference>
<dbReference type="EMBL" id="CM056809">
    <property type="protein sequence ID" value="KAJ8648115.1"/>
    <property type="molecule type" value="Genomic_DNA"/>
</dbReference>
<accession>A0ACC2MQV7</accession>
<protein>
    <submittedName>
        <fullName evidence="1">Uncharacterized protein</fullName>
    </submittedName>
</protein>
<evidence type="ECO:0000313" key="2">
    <source>
        <dbReference type="Proteomes" id="UP001234297"/>
    </source>
</evidence>
<evidence type="ECO:0000313" key="1">
    <source>
        <dbReference type="EMBL" id="KAJ8648115.1"/>
    </source>
</evidence>